<organism evidence="1 2">
    <name type="scientific">Paraburkholderia steynii</name>
    <dbReference type="NCBI Taxonomy" id="1245441"/>
    <lineage>
        <taxon>Bacteria</taxon>
        <taxon>Pseudomonadati</taxon>
        <taxon>Pseudomonadota</taxon>
        <taxon>Betaproteobacteria</taxon>
        <taxon>Burkholderiales</taxon>
        <taxon>Burkholderiaceae</taxon>
        <taxon>Paraburkholderia</taxon>
    </lineage>
</organism>
<dbReference type="Pfam" id="PF05621">
    <property type="entry name" value="TniB"/>
    <property type="match status" value="1"/>
</dbReference>
<dbReference type="Gene3D" id="3.40.50.300">
    <property type="entry name" value="P-loop containing nucleotide triphosphate hydrolases"/>
    <property type="match status" value="1"/>
</dbReference>
<protein>
    <recommendedName>
        <fullName evidence="3">AAA+ ATPase domain-containing protein</fullName>
    </recommendedName>
</protein>
<evidence type="ECO:0000313" key="1">
    <source>
        <dbReference type="EMBL" id="TCG07187.1"/>
    </source>
</evidence>
<gene>
    <name evidence="1" type="ORF">BZM27_21090</name>
</gene>
<dbReference type="AlphaFoldDB" id="A0A4R0XIQ1"/>
<evidence type="ECO:0000313" key="2">
    <source>
        <dbReference type="Proteomes" id="UP000294200"/>
    </source>
</evidence>
<dbReference type="Proteomes" id="UP000294200">
    <property type="component" value="Unassembled WGS sequence"/>
</dbReference>
<accession>A0A4R0XIQ1</accession>
<evidence type="ECO:0008006" key="3">
    <source>
        <dbReference type="Google" id="ProtNLM"/>
    </source>
</evidence>
<dbReference type="SUPFAM" id="SSF52540">
    <property type="entry name" value="P-loop containing nucleoside triphosphate hydrolases"/>
    <property type="match status" value="1"/>
</dbReference>
<name>A0A4R0XIQ1_9BURK</name>
<proteinExistence type="predicted"/>
<dbReference type="EMBL" id="MWML01000075">
    <property type="protein sequence ID" value="TCG07187.1"/>
    <property type="molecule type" value="Genomic_DNA"/>
</dbReference>
<sequence>MHMDELFRFDDDRDKFMQRISRIDTSIIKHGDLELAVKGLKDCVLWSRSSAEPTCAVLTGIGGAGKTTLAKAFVNAFPRVQRNYGDRTVDIVPAYYAEIPASATPKSTASSLAEGIGDPKPTRGSTNDLTKRFVKLLETCETEAIFLDEFHHLRLKGPTFGNNVCKWIKSLVDSAKTMICLVGTPDCLALLEGDEQLARRFAHRFTLGRLAAGDEKAGGALDAYLIAYFEECKIKIGILEVPDLENYVNVWRMYLATQGLPGFIRLLAKDGILVALCSGRESLAMEDLAEAFETGITSSVALTLPGVNPFRLSDARVKEAYMQSLNR</sequence>
<reference evidence="1 2" key="1">
    <citation type="submission" date="2017-02" db="EMBL/GenBank/DDBJ databases">
        <title>Paraburkholderia sophoroidis sp. nov. and Paraburkholderia steynii sp. nov. rhizobial symbionts of the fynbos legume Hypocalyptus sophoroides.</title>
        <authorList>
            <person name="Steenkamp E.T."/>
            <person name="Beukes C.W."/>
            <person name="Van Zyl E."/>
            <person name="Avontuur J."/>
            <person name="Chan W.Y."/>
            <person name="Hassen A."/>
            <person name="Palmer M."/>
            <person name="Mthombeni L."/>
            <person name="Phalane F."/>
            <person name="Sereme K."/>
            <person name="Venter S.N."/>
        </authorList>
    </citation>
    <scope>NUCLEOTIDE SEQUENCE [LARGE SCALE GENOMIC DNA]</scope>
    <source>
        <strain evidence="1 2">HC1.1ba</strain>
    </source>
</reference>
<dbReference type="InterPro" id="IPR008868">
    <property type="entry name" value="TniB"/>
</dbReference>
<comment type="caution">
    <text evidence="1">The sequence shown here is derived from an EMBL/GenBank/DDBJ whole genome shotgun (WGS) entry which is preliminary data.</text>
</comment>
<dbReference type="InterPro" id="IPR027417">
    <property type="entry name" value="P-loop_NTPase"/>
</dbReference>
<keyword evidence="2" id="KW-1185">Reference proteome</keyword>